<dbReference type="InterPro" id="IPR046847">
    <property type="entry name" value="Xre-like_HTH"/>
</dbReference>
<evidence type="ECO:0000259" key="1">
    <source>
        <dbReference type="Pfam" id="PF09722"/>
    </source>
</evidence>
<proteinExistence type="predicted"/>
<sequence>MQNARRVEASPGRPSTSSVATKAAVRIAGAWGLTTAEAANLLDVAPRTFSRMKSGEHAGELRRDQLLRTSALVGLYKGLHLYFSDELADRWPRMPNKGEVFAGKSPIEYMQAGGLPALMETRAYVDAIRGGM</sequence>
<comment type="caution">
    <text evidence="3">The sequence shown here is derived from an EMBL/GenBank/DDBJ whole genome shotgun (WGS) entry which is preliminary data.</text>
</comment>
<dbReference type="RefSeq" id="WP_048430000.1">
    <property type="nucleotide sequence ID" value="NZ_JTHF01000211.1"/>
</dbReference>
<keyword evidence="4" id="KW-1185">Reference proteome</keyword>
<evidence type="ECO:0000259" key="2">
    <source>
        <dbReference type="Pfam" id="PF20432"/>
    </source>
</evidence>
<dbReference type="InterPro" id="IPR024467">
    <property type="entry name" value="Xre/MbcA/ParS-like_toxin-bd"/>
</dbReference>
<dbReference type="Pfam" id="PF09722">
    <property type="entry name" value="Xre_MbcA_ParS_C"/>
    <property type="match status" value="1"/>
</dbReference>
<dbReference type="Pfam" id="PF20432">
    <property type="entry name" value="Xre-like-HTH"/>
    <property type="match status" value="1"/>
</dbReference>
<evidence type="ECO:0000313" key="4">
    <source>
        <dbReference type="Proteomes" id="UP000036471"/>
    </source>
</evidence>
<accession>A0ABR5HIC0</accession>
<dbReference type="EMBL" id="JTHG01000020">
    <property type="protein sequence ID" value="KMO26373.1"/>
    <property type="molecule type" value="Genomic_DNA"/>
</dbReference>
<name>A0ABR5HIC0_9HYPH</name>
<feature type="domain" description="Antitoxin Xre/MbcA/ParS-like toxin-binding" evidence="1">
    <location>
        <begin position="84"/>
        <end position="131"/>
    </location>
</feature>
<organism evidence="3 4">
    <name type="scientific">Methylobacterium indicum</name>
    <dbReference type="NCBI Taxonomy" id="1775910"/>
    <lineage>
        <taxon>Bacteria</taxon>
        <taxon>Pseudomonadati</taxon>
        <taxon>Pseudomonadota</taxon>
        <taxon>Alphaproteobacteria</taxon>
        <taxon>Hyphomicrobiales</taxon>
        <taxon>Methylobacteriaceae</taxon>
        <taxon>Methylobacterium</taxon>
    </lineage>
</organism>
<feature type="domain" description="Antitoxin Xre-like helix-turn-helix" evidence="2">
    <location>
        <begin position="15"/>
        <end position="73"/>
    </location>
</feature>
<evidence type="ECO:0008006" key="5">
    <source>
        <dbReference type="Google" id="ProtNLM"/>
    </source>
</evidence>
<dbReference type="Proteomes" id="UP000036471">
    <property type="component" value="Unassembled WGS sequence"/>
</dbReference>
<reference evidence="3 4" key="1">
    <citation type="submission" date="2014-11" db="EMBL/GenBank/DDBJ databases">
        <title>Comparative genomics of Methylobacterium species.</title>
        <authorList>
            <person name="Chaudhry V."/>
            <person name="Patil P.B."/>
        </authorList>
    </citation>
    <scope>NUCLEOTIDE SEQUENCE [LARGE SCALE GENOMIC DNA]</scope>
    <source>
        <strain evidence="3 4">SE3.6</strain>
    </source>
</reference>
<protein>
    <recommendedName>
        <fullName evidence="5">DUF2384 domain-containing protein</fullName>
    </recommendedName>
</protein>
<evidence type="ECO:0000313" key="3">
    <source>
        <dbReference type="EMBL" id="KMO26373.1"/>
    </source>
</evidence>
<gene>
    <name evidence="3" type="ORF">QR79_02805</name>
</gene>